<dbReference type="PANTHER" id="PTHR46115">
    <property type="entry name" value="THIOREDOXIN-LIKE PROTEIN 1"/>
    <property type="match status" value="1"/>
</dbReference>
<comment type="caution">
    <text evidence="5">The sequence shown here is derived from an EMBL/GenBank/DDBJ whole genome shotgun (WGS) entry which is preliminary data.</text>
</comment>
<name>A0A811Y8H7_NYCPR</name>
<evidence type="ECO:0000259" key="4">
    <source>
        <dbReference type="PROSITE" id="PS51532"/>
    </source>
</evidence>
<reference evidence="5" key="1">
    <citation type="submission" date="2020-12" db="EMBL/GenBank/DDBJ databases">
        <authorList>
            <consortium name="Molecular Ecology Group"/>
        </authorList>
    </citation>
    <scope>NUCLEOTIDE SEQUENCE</scope>
    <source>
        <strain evidence="5">TBG_1078</strain>
    </source>
</reference>
<evidence type="ECO:0000256" key="1">
    <source>
        <dbReference type="ARBA" id="ARBA00023157"/>
    </source>
</evidence>
<protein>
    <submittedName>
        <fullName evidence="5">(raccoon dog) hypothetical protein</fullName>
    </submittedName>
</protein>
<dbReference type="InterPro" id="IPR008979">
    <property type="entry name" value="Galactose-bd-like_sf"/>
</dbReference>
<dbReference type="SUPFAM" id="SSF49785">
    <property type="entry name" value="Galactose-binding domain-like"/>
    <property type="match status" value="1"/>
</dbReference>
<dbReference type="Proteomes" id="UP000645828">
    <property type="component" value="Unassembled WGS sequence"/>
</dbReference>
<keyword evidence="2" id="KW-0676">Redox-active center</keyword>
<keyword evidence="6" id="KW-1185">Reference proteome</keyword>
<sequence length="313" mass="35438">MIPEFQDRVSHQGPCRGACFSLCLCLYLSLSTLPCNTPLFLLIKLGFGIPGWCSGLAPAFGPGPNPGDPGSNPTSALKLHDAFKKKKKDFIYLRERKRDQEQGGGWRQREEQTPLSREPGAGPIPGPRDHDLSRRLGHRGSPCMRDFCVPINWHQMPFFFFKCLNESDEHGFDNCLLKDTTFLESDCDEQLLMTVAFNQPVKLYSMKFQDLPRSMDFEEAERSEPTQALELTEDDIKEDGIVLLSNQGEETTRISYFTFIGTPVQATNMNDFKRRGNRDIGRGRSRLHVGSLMWDSIPKLRDDTLGGRQTLNC</sequence>
<dbReference type="InterPro" id="IPR037047">
    <property type="entry name" value="PITH_dom_sf"/>
</dbReference>
<proteinExistence type="predicted"/>
<dbReference type="AlphaFoldDB" id="A0A811Y8H7"/>
<feature type="region of interest" description="Disordered" evidence="3">
    <location>
        <begin position="98"/>
        <end position="135"/>
    </location>
</feature>
<feature type="compositionally biased region" description="Basic and acidic residues" evidence="3">
    <location>
        <begin position="98"/>
        <end position="112"/>
    </location>
</feature>
<dbReference type="Pfam" id="PF06201">
    <property type="entry name" value="PITH"/>
    <property type="match status" value="1"/>
</dbReference>
<evidence type="ECO:0000313" key="6">
    <source>
        <dbReference type="Proteomes" id="UP000645828"/>
    </source>
</evidence>
<evidence type="ECO:0000313" key="5">
    <source>
        <dbReference type="EMBL" id="CAD7670591.1"/>
    </source>
</evidence>
<dbReference type="PROSITE" id="PS51532">
    <property type="entry name" value="PITH"/>
    <property type="match status" value="1"/>
</dbReference>
<keyword evidence="1" id="KW-1015">Disulfide bond</keyword>
<accession>A0A811Y8H7</accession>
<evidence type="ECO:0000256" key="3">
    <source>
        <dbReference type="SAM" id="MobiDB-lite"/>
    </source>
</evidence>
<feature type="domain" description="PITH" evidence="4">
    <location>
        <begin position="141"/>
        <end position="279"/>
    </location>
</feature>
<organism evidence="5 6">
    <name type="scientific">Nyctereutes procyonoides</name>
    <name type="common">Raccoon dog</name>
    <name type="synonym">Canis procyonoides</name>
    <dbReference type="NCBI Taxonomy" id="34880"/>
    <lineage>
        <taxon>Eukaryota</taxon>
        <taxon>Metazoa</taxon>
        <taxon>Chordata</taxon>
        <taxon>Craniata</taxon>
        <taxon>Vertebrata</taxon>
        <taxon>Euteleostomi</taxon>
        <taxon>Mammalia</taxon>
        <taxon>Eutheria</taxon>
        <taxon>Laurasiatheria</taxon>
        <taxon>Carnivora</taxon>
        <taxon>Caniformia</taxon>
        <taxon>Canidae</taxon>
        <taxon>Nyctereutes</taxon>
    </lineage>
</organism>
<gene>
    <name evidence="5" type="ORF">NYPRO_LOCUS3386</name>
</gene>
<dbReference type="Gene3D" id="2.60.120.470">
    <property type="entry name" value="PITH domain"/>
    <property type="match status" value="1"/>
</dbReference>
<evidence type="ECO:0000256" key="2">
    <source>
        <dbReference type="ARBA" id="ARBA00023284"/>
    </source>
</evidence>
<dbReference type="EMBL" id="CAJHUB010000659">
    <property type="protein sequence ID" value="CAD7670591.1"/>
    <property type="molecule type" value="Genomic_DNA"/>
</dbReference>
<dbReference type="GO" id="GO:0005737">
    <property type="term" value="C:cytoplasm"/>
    <property type="evidence" value="ECO:0007669"/>
    <property type="project" value="UniProtKB-ARBA"/>
</dbReference>
<dbReference type="InterPro" id="IPR010400">
    <property type="entry name" value="PITH_dom"/>
</dbReference>